<name>A0A7S3KXC3_9STRA</name>
<evidence type="ECO:0000256" key="4">
    <source>
        <dbReference type="ARBA" id="ARBA00022692"/>
    </source>
</evidence>
<evidence type="ECO:0000256" key="2">
    <source>
        <dbReference type="ARBA" id="ARBA00022448"/>
    </source>
</evidence>
<comment type="subcellular location">
    <subcellularLocation>
        <location evidence="1">Cell membrane</location>
        <topology evidence="1">Multi-pass membrane protein</topology>
    </subcellularLocation>
</comment>
<dbReference type="InterPro" id="IPR044669">
    <property type="entry name" value="YneE/VCCN1/2-like"/>
</dbReference>
<evidence type="ECO:0000256" key="1">
    <source>
        <dbReference type="ARBA" id="ARBA00004651"/>
    </source>
</evidence>
<reference evidence="8" key="1">
    <citation type="submission" date="2021-01" db="EMBL/GenBank/DDBJ databases">
        <authorList>
            <person name="Corre E."/>
            <person name="Pelletier E."/>
            <person name="Niang G."/>
            <person name="Scheremetjew M."/>
            <person name="Finn R."/>
            <person name="Kale V."/>
            <person name="Holt S."/>
            <person name="Cochrane G."/>
            <person name="Meng A."/>
            <person name="Brown T."/>
            <person name="Cohen L."/>
        </authorList>
    </citation>
    <scope>NUCLEOTIDE SEQUENCE</scope>
    <source>
        <strain evidence="8">CCMP127</strain>
    </source>
</reference>
<dbReference type="GO" id="GO:0005886">
    <property type="term" value="C:plasma membrane"/>
    <property type="evidence" value="ECO:0007669"/>
    <property type="project" value="UniProtKB-SubCell"/>
</dbReference>
<evidence type="ECO:0000256" key="5">
    <source>
        <dbReference type="ARBA" id="ARBA00022989"/>
    </source>
</evidence>
<organism evidence="8">
    <name type="scientific">Amphora coffeiformis</name>
    <dbReference type="NCBI Taxonomy" id="265554"/>
    <lineage>
        <taxon>Eukaryota</taxon>
        <taxon>Sar</taxon>
        <taxon>Stramenopiles</taxon>
        <taxon>Ochrophyta</taxon>
        <taxon>Bacillariophyta</taxon>
        <taxon>Bacillariophyceae</taxon>
        <taxon>Bacillariophycidae</taxon>
        <taxon>Thalassiophysales</taxon>
        <taxon>Catenulaceae</taxon>
        <taxon>Amphora</taxon>
    </lineage>
</organism>
<sequence>MLMMTGVSTNNCTRTRQTTRLCLMLMLVVGLVLLPTTTLALSSPLFQPPSPEHTRPSSVLRRLKDVAATPEGGGELGLRSKPKFIGYGEQSRKYRRTVYTHEDWRKHRSEDRFIRNLANACTSGIYKNIFRYVMSVTSIAAALVAWNRQTWWFGATTLPQLSLPMAPFSLAMPSLGLLLVFRTNTAYARWDEARKNWGMNINHTRDLVRQACAFYDSSGSSSTATPQQRHKDLNNIALAVWAFARSMKRHLSPDYVEEEEAFAKELHKRLPTAQAKAILAAKHRPNRALQDLSSAIEALPIHFLRKDKLHASVTKFEDNLGSSERLLSSPVPLFYTRHTTRFLANWVLLLPFALYPAFGGHIAMIPATAILSTCLFGIDELATQLEEPFTILPMQIFCDKIYEACTEIVTFQPVPRTEDAPKLTTTQGLARSVRSSEFELDDRHHIPDVSAVP</sequence>
<dbReference type="Pfam" id="PF25539">
    <property type="entry name" value="Bestrophin_2"/>
    <property type="match status" value="1"/>
</dbReference>
<evidence type="ECO:0000256" key="6">
    <source>
        <dbReference type="ARBA" id="ARBA00023065"/>
    </source>
</evidence>
<proteinExistence type="predicted"/>
<protein>
    <submittedName>
        <fullName evidence="8">Uncharacterized protein</fullName>
    </submittedName>
</protein>
<evidence type="ECO:0000256" key="3">
    <source>
        <dbReference type="ARBA" id="ARBA00022475"/>
    </source>
</evidence>
<keyword evidence="4" id="KW-0812">Transmembrane</keyword>
<keyword evidence="2" id="KW-0813">Transport</keyword>
<keyword evidence="6" id="KW-0406">Ion transport</keyword>
<evidence type="ECO:0000313" key="8">
    <source>
        <dbReference type="EMBL" id="CAE0403858.1"/>
    </source>
</evidence>
<evidence type="ECO:0000256" key="7">
    <source>
        <dbReference type="ARBA" id="ARBA00023136"/>
    </source>
</evidence>
<dbReference type="EMBL" id="HBIM01002338">
    <property type="protein sequence ID" value="CAE0403858.1"/>
    <property type="molecule type" value="Transcribed_RNA"/>
</dbReference>
<dbReference type="AlphaFoldDB" id="A0A7S3KXC3"/>
<dbReference type="PANTHER" id="PTHR33281:SF19">
    <property type="entry name" value="VOLTAGE-DEPENDENT ANION CHANNEL-FORMING PROTEIN YNEE"/>
    <property type="match status" value="1"/>
</dbReference>
<dbReference type="GO" id="GO:0005254">
    <property type="term" value="F:chloride channel activity"/>
    <property type="evidence" value="ECO:0007669"/>
    <property type="project" value="InterPro"/>
</dbReference>
<keyword evidence="3" id="KW-1003">Cell membrane</keyword>
<keyword evidence="5" id="KW-1133">Transmembrane helix</keyword>
<keyword evidence="7" id="KW-0472">Membrane</keyword>
<dbReference type="PANTHER" id="PTHR33281">
    <property type="entry name" value="UPF0187 PROTEIN YNEE"/>
    <property type="match status" value="1"/>
</dbReference>
<gene>
    <name evidence="8" type="ORF">ACOF00016_LOCUS2046</name>
</gene>
<accession>A0A7S3KXC3</accession>